<dbReference type="Proteomes" id="UP000649799">
    <property type="component" value="Unassembled WGS sequence"/>
</dbReference>
<reference evidence="2 3" key="1">
    <citation type="submission" date="2020-03" db="EMBL/GenBank/DDBJ databases">
        <title>Cyclobacterium plantarum sp. nov., a marine bacterium isolated from a coastal-marine wetland.</title>
        <authorList>
            <person name="Sanchez-Porro C."/>
            <person name="Ventosa A."/>
            <person name="Amoozegar M."/>
        </authorList>
    </citation>
    <scope>NUCLEOTIDE SEQUENCE [LARGE SCALE GENOMIC DNA]</scope>
    <source>
        <strain evidence="2 3">GBPx2</strain>
    </source>
</reference>
<proteinExistence type="predicted"/>
<protein>
    <submittedName>
        <fullName evidence="2">Uncharacterized protein</fullName>
    </submittedName>
</protein>
<keyword evidence="3" id="KW-1185">Reference proteome</keyword>
<name>A0ABX0HHM5_9BACT</name>
<evidence type="ECO:0000313" key="2">
    <source>
        <dbReference type="EMBL" id="NHE59555.1"/>
    </source>
</evidence>
<feature type="signal peptide" evidence="1">
    <location>
        <begin position="1"/>
        <end position="21"/>
    </location>
</feature>
<dbReference type="RefSeq" id="WP_166151079.1">
    <property type="nucleotide sequence ID" value="NZ_JAANYN010000014.1"/>
</dbReference>
<sequence>MNKLLLLLLTISGLVTFPSISQGQVQAGYEVLKTNRAYVIKMKAMDYTRIDTEGLSLDCSSTDLSKELNFDHIASYFDEDTKTLFRNIKIQSRVYIDIRGDVQELYFICENDPEKHAVDFEKLEKVIKRKMKVENNRDCLTKFEDKYISWYIPLYSY</sequence>
<dbReference type="EMBL" id="JAANYN010000014">
    <property type="protein sequence ID" value="NHE59555.1"/>
    <property type="molecule type" value="Genomic_DNA"/>
</dbReference>
<organism evidence="2 3">
    <name type="scientific">Cyclobacterium plantarum</name>
    <dbReference type="NCBI Taxonomy" id="2716263"/>
    <lineage>
        <taxon>Bacteria</taxon>
        <taxon>Pseudomonadati</taxon>
        <taxon>Bacteroidota</taxon>
        <taxon>Cytophagia</taxon>
        <taxon>Cytophagales</taxon>
        <taxon>Cyclobacteriaceae</taxon>
        <taxon>Cyclobacterium</taxon>
    </lineage>
</organism>
<comment type="caution">
    <text evidence="2">The sequence shown here is derived from an EMBL/GenBank/DDBJ whole genome shotgun (WGS) entry which is preliminary data.</text>
</comment>
<accession>A0ABX0HHM5</accession>
<feature type="chain" id="PRO_5047150382" evidence="1">
    <location>
        <begin position="22"/>
        <end position="157"/>
    </location>
</feature>
<keyword evidence="1" id="KW-0732">Signal</keyword>
<gene>
    <name evidence="2" type="ORF">G9Q97_22325</name>
</gene>
<evidence type="ECO:0000256" key="1">
    <source>
        <dbReference type="SAM" id="SignalP"/>
    </source>
</evidence>
<evidence type="ECO:0000313" key="3">
    <source>
        <dbReference type="Proteomes" id="UP000649799"/>
    </source>
</evidence>